<evidence type="ECO:0000256" key="13">
    <source>
        <dbReference type="ARBA" id="ARBA00023136"/>
    </source>
</evidence>
<dbReference type="GO" id="GO:0012505">
    <property type="term" value="C:endomembrane system"/>
    <property type="evidence" value="ECO:0007669"/>
    <property type="project" value="UniProtKB-SubCell"/>
</dbReference>
<gene>
    <name evidence="20" type="ORF">DSAG12_01167</name>
</gene>
<reference evidence="20 21" key="2">
    <citation type="journal article" date="2024" name="Int. J. Syst. Evol. Microbiol.">
        <title>Promethearchaeum syntrophicum gen. nov., sp. nov., an anaerobic, obligately syntrophic archaeon, the first isolate of the lineage 'Asgard' archaea, and proposal of the new archaeal phylum Promethearchaeota phyl. nov. and kingdom Promethearchaeati regn. nov.</title>
        <authorList>
            <person name="Imachi H."/>
            <person name="Nobu M.K."/>
            <person name="Kato S."/>
            <person name="Takaki Y."/>
            <person name="Miyazaki M."/>
            <person name="Miyata M."/>
            <person name="Ogawara M."/>
            <person name="Saito Y."/>
            <person name="Sakai S."/>
            <person name="Tahara Y.O."/>
            <person name="Takano Y."/>
            <person name="Tasumi E."/>
            <person name="Uematsu K."/>
            <person name="Yoshimura T."/>
            <person name="Itoh T."/>
            <person name="Ohkuma M."/>
            <person name="Takai K."/>
        </authorList>
    </citation>
    <scope>NUCLEOTIDE SEQUENCE [LARGE SCALE GENOMIC DNA]</scope>
    <source>
        <strain evidence="20 21">MK-D1</strain>
    </source>
</reference>
<dbReference type="GO" id="GO:0046872">
    <property type="term" value="F:metal ion binding"/>
    <property type="evidence" value="ECO:0007669"/>
    <property type="project" value="UniProtKB-KW"/>
</dbReference>
<comment type="cofactor">
    <cofactor evidence="2">
        <name>Mg(2+)</name>
        <dbReference type="ChEBI" id="CHEBI:18420"/>
    </cofactor>
</comment>
<dbReference type="EMBL" id="CP042905">
    <property type="protein sequence ID" value="QEE15342.1"/>
    <property type="molecule type" value="Genomic_DNA"/>
</dbReference>
<evidence type="ECO:0000256" key="1">
    <source>
        <dbReference type="ARBA" id="ARBA00001936"/>
    </source>
</evidence>
<dbReference type="Gene3D" id="3.40.50.12610">
    <property type="match status" value="1"/>
</dbReference>
<dbReference type="PANTHER" id="PTHR13872:SF1">
    <property type="entry name" value="DOLICHYL-DIPHOSPHOOLIGOSACCHARIDE--PROTEIN GLYCOSYLTRANSFERASE SUBUNIT STT3B"/>
    <property type="match status" value="1"/>
</dbReference>
<dbReference type="GeneID" id="41329163"/>
<dbReference type="RefSeq" id="WP_147662255.1">
    <property type="nucleotide sequence ID" value="NZ_CP042905.2"/>
</dbReference>
<dbReference type="InterPro" id="IPR048307">
    <property type="entry name" value="STT3_N"/>
</dbReference>
<dbReference type="UniPathway" id="UPA00378"/>
<dbReference type="EC" id="2.4.99.21" evidence="6"/>
<evidence type="ECO:0000313" key="20">
    <source>
        <dbReference type="EMBL" id="QEE15342.1"/>
    </source>
</evidence>
<keyword evidence="8" id="KW-0808">Transferase</keyword>
<feature type="domain" description="Oligosaccharyl transferase STT3 N-terminal" evidence="18">
    <location>
        <begin position="33"/>
        <end position="425"/>
    </location>
</feature>
<evidence type="ECO:0000256" key="14">
    <source>
        <dbReference type="ARBA" id="ARBA00023211"/>
    </source>
</evidence>
<dbReference type="Pfam" id="PF02516">
    <property type="entry name" value="STT3"/>
    <property type="match status" value="1"/>
</dbReference>
<keyword evidence="12 17" id="KW-1133">Transmembrane helix</keyword>
<feature type="transmembrane region" description="Helical" evidence="17">
    <location>
        <begin position="213"/>
        <end position="238"/>
    </location>
</feature>
<keyword evidence="7" id="KW-0328">Glycosyltransferase</keyword>
<evidence type="ECO:0000256" key="15">
    <source>
        <dbReference type="ARBA" id="ARBA00030679"/>
    </source>
</evidence>
<dbReference type="OrthoDB" id="12184at2157"/>
<evidence type="ECO:0000256" key="11">
    <source>
        <dbReference type="ARBA" id="ARBA00022842"/>
    </source>
</evidence>
<feature type="transmembrane region" description="Helical" evidence="17">
    <location>
        <begin position="308"/>
        <end position="327"/>
    </location>
</feature>
<feature type="transmembrane region" description="Helical" evidence="17">
    <location>
        <begin position="125"/>
        <end position="144"/>
    </location>
</feature>
<dbReference type="Pfam" id="PF21436">
    <property type="entry name" value="STT3-PglB_core"/>
    <property type="match status" value="1"/>
</dbReference>
<feature type="transmembrane region" description="Helical" evidence="17">
    <location>
        <begin position="100"/>
        <end position="119"/>
    </location>
</feature>
<keyword evidence="9 17" id="KW-0812">Transmembrane</keyword>
<evidence type="ECO:0000313" key="21">
    <source>
        <dbReference type="Proteomes" id="UP000321408"/>
    </source>
</evidence>
<evidence type="ECO:0000256" key="6">
    <source>
        <dbReference type="ARBA" id="ARBA00012602"/>
    </source>
</evidence>
<reference evidence="20 21" key="1">
    <citation type="journal article" date="2020" name="Nature">
        <title>Isolation of an archaeon at the prokaryote-eukaryote interface.</title>
        <authorList>
            <person name="Imachi H."/>
            <person name="Nobu M.K."/>
            <person name="Nakahara N."/>
            <person name="Morono Y."/>
            <person name="Ogawara M."/>
            <person name="Takaki Y."/>
            <person name="Takano Y."/>
            <person name="Uematsu K."/>
            <person name="Ikuta T."/>
            <person name="Ito M."/>
            <person name="Matsui Y."/>
            <person name="Miyazaki M."/>
            <person name="Murata K."/>
            <person name="Saito Y."/>
            <person name="Sakai S."/>
            <person name="Song C."/>
            <person name="Tasumi E."/>
            <person name="Yamanaka Y."/>
            <person name="Yamaguchi T."/>
            <person name="Kamagata Y."/>
            <person name="Tamaki H."/>
            <person name="Takai K."/>
        </authorList>
    </citation>
    <scope>NUCLEOTIDE SEQUENCE [LARGE SCALE GENOMIC DNA]</scope>
    <source>
        <strain evidence="20 21">MK-D1</strain>
    </source>
</reference>
<keyword evidence="11" id="KW-0460">Magnesium</keyword>
<dbReference type="SMR" id="A0A5B9D8D6"/>
<evidence type="ECO:0000256" key="17">
    <source>
        <dbReference type="SAM" id="Phobius"/>
    </source>
</evidence>
<feature type="transmembrane region" description="Helical" evidence="17">
    <location>
        <begin position="245"/>
        <end position="262"/>
    </location>
</feature>
<evidence type="ECO:0000256" key="3">
    <source>
        <dbReference type="ARBA" id="ARBA00004127"/>
    </source>
</evidence>
<accession>A0A5B9D8D6</accession>
<keyword evidence="14" id="KW-0464">Manganese</keyword>
<comment type="similarity">
    <text evidence="5">Belongs to the STT3 family.</text>
</comment>
<comment type="cofactor">
    <cofactor evidence="1">
        <name>Mn(2+)</name>
        <dbReference type="ChEBI" id="CHEBI:29035"/>
    </cofactor>
</comment>
<feature type="transmembrane region" description="Helical" evidence="17">
    <location>
        <begin position="174"/>
        <end position="193"/>
    </location>
</feature>
<feature type="domain" description="STT3/PglB/AglB core" evidence="19">
    <location>
        <begin position="518"/>
        <end position="577"/>
    </location>
</feature>
<organism evidence="20 21">
    <name type="scientific">Promethearchaeum syntrophicum</name>
    <dbReference type="NCBI Taxonomy" id="2594042"/>
    <lineage>
        <taxon>Archaea</taxon>
        <taxon>Promethearchaeati</taxon>
        <taxon>Promethearchaeota</taxon>
        <taxon>Promethearchaeia</taxon>
        <taxon>Promethearchaeales</taxon>
        <taxon>Promethearchaeaceae</taxon>
        <taxon>Promethearchaeum</taxon>
    </lineage>
</organism>
<evidence type="ECO:0000256" key="12">
    <source>
        <dbReference type="ARBA" id="ARBA00022989"/>
    </source>
</evidence>
<feature type="transmembrane region" description="Helical" evidence="17">
    <location>
        <begin position="418"/>
        <end position="438"/>
    </location>
</feature>
<dbReference type="Proteomes" id="UP000321408">
    <property type="component" value="Chromosome"/>
</dbReference>
<evidence type="ECO:0000256" key="9">
    <source>
        <dbReference type="ARBA" id="ARBA00022692"/>
    </source>
</evidence>
<sequence length="1326" mass="148833">MVNKFKNWFSNQSDKVKTSVKIPSDAPFFYLALIFVLILAVLVRMSPVITGTYLIKAFDPWYQFSSTKAVINMSLYDWFHFHDFQFWFPEGVDRFNLRPGLLFTTAIIYWIITALGIPVTPFQVAFYFPAFMGGATVLVMYFLGKEILDKRAGLIAAFFLAFSPGHMQRTVCGFYDNETIGVFAVLLVFLFFIKAVKSGKLSHGIYAGISLGYLALSWGGLTYPFLLIPLLVAILILANKYNARILLAYSATIGIGLLIFTLDPSFAWSKMIKEMDFIVPLLFLVFLIGYHIMYMQRDTEVYTKILTGIKWASIPIAIIALIIFWQVPDLIPFNLASRLASIINPSIREDIHLVASVGEHAPAPWSAFYYNSLIPLLLVVPGVYFAIRRGNTEDILMVIFVVTLFYFTGSMIRIILLFAPALALLGGYALSNILKMFGNLMKKEKTITRRRKKQLKRTIAKPEGLIVYAMIGLLLFVQANHAITISSEQMGYSDLVSLGSFHDWEESLTWMDNNLPSEAVVVSWWDYGYWITSIGNVTSVNDNGTWNQTRIGLTGMAMMQTQERYSAEAFKLLKAEYVLVYFGHLVTGIGGDEGKWPWMVRICNDNTASYENYGSLTKDNWYGGEDQTVDTVFDEEKYINGSSGLYREAWFNSTLAKLLFNNELISADGLSQTDSYPIQQLAIQVGGYPEGSISPKVDDNGKLWKEYPTVNGDYQLEFFEPTYVSANKLVKLYKIDYTPLDTSFSISKQNIDTNGYGNALITNTGKLDFEISSLKVSDKAYNFSVENSADPISPNESRYVWFNTEETWDTSEIYNLEMEVSVQKENGLLYTLSNDTVDTQVKLPDEIKIEIDRESSRLELSGFQSNAKIVVKNEGNQPQKISNISINNDYMEINPDLNLNLIIGPNETESFYIEDTGTATTFDFSESNYIRVHTSEGGIAETVLGFNKENYKLTILPSDLDILPESRFLFDYSIYENMNIPHNEYYLNYNAQSYLLENGSLTLTVRNDGFETIGLESLYANGVQINDFIVGTDTPEELFLDPGDQRNIYANVSEVERNSPVSIYISGQDGDTCASDNAYFVPRNQSSMISIITGENSMTSAFTNESLRLVVKNVGFDPVELDSIILNGTEAIEIQDVNITVGNKILNHDDIALIDVSFDGFKLNLTNTLNVMVNTTSSPFVFSDVNLTSRLPTADNITRIIDPDEIIPHENYGNTMADASEDSIHLMLSINHNTSATIDGIRLKIGISGDFQYLDISSSDITMWDNLLARTEITDYILTGSESGNLALYYIDIANIAGGLTTGETIWVQVITSEGYEDIVEITVSA</sequence>
<feature type="transmembrane region" description="Helical" evidence="17">
    <location>
        <begin position="28"/>
        <end position="55"/>
    </location>
</feature>
<proteinExistence type="inferred from homology"/>
<feature type="transmembrane region" description="Helical" evidence="17">
    <location>
        <begin position="368"/>
        <end position="387"/>
    </location>
</feature>
<evidence type="ECO:0000259" key="19">
    <source>
        <dbReference type="Pfam" id="PF21436"/>
    </source>
</evidence>
<evidence type="ECO:0000256" key="5">
    <source>
        <dbReference type="ARBA" id="ARBA00010810"/>
    </source>
</evidence>
<feature type="transmembrane region" description="Helical" evidence="17">
    <location>
        <begin position="394"/>
        <end position="412"/>
    </location>
</feature>
<evidence type="ECO:0000256" key="8">
    <source>
        <dbReference type="ARBA" id="ARBA00022679"/>
    </source>
</evidence>
<dbReference type="GO" id="GO:0004576">
    <property type="term" value="F:oligosaccharyl transferase activity"/>
    <property type="evidence" value="ECO:0007669"/>
    <property type="project" value="InterPro"/>
</dbReference>
<keyword evidence="10" id="KW-0479">Metal-binding</keyword>
<dbReference type="InterPro" id="IPR003674">
    <property type="entry name" value="Oligo_trans_STT3"/>
</dbReference>
<dbReference type="InterPro" id="IPR048999">
    <property type="entry name" value="STT3-PglB_core"/>
</dbReference>
<keyword evidence="13 17" id="KW-0472">Membrane</keyword>
<evidence type="ECO:0000256" key="10">
    <source>
        <dbReference type="ARBA" id="ARBA00022723"/>
    </source>
</evidence>
<evidence type="ECO:0000256" key="4">
    <source>
        <dbReference type="ARBA" id="ARBA00004922"/>
    </source>
</evidence>
<evidence type="ECO:0000259" key="18">
    <source>
        <dbReference type="Pfam" id="PF02516"/>
    </source>
</evidence>
<feature type="transmembrane region" description="Helical" evidence="17">
    <location>
        <begin position="459"/>
        <end position="477"/>
    </location>
</feature>
<comment type="catalytic activity">
    <reaction evidence="16">
        <text>an archaeal dolichyl phosphooligosaccharide + [protein]-L-asparagine = an archaeal dolichyl phosphate + a glycoprotein with the oligosaccharide chain attached by N-beta-D-glycosyl linkage to a protein L-asparagine.</text>
        <dbReference type="EC" id="2.4.99.21"/>
    </reaction>
</comment>
<feature type="transmembrane region" description="Helical" evidence="17">
    <location>
        <begin position="277"/>
        <end position="296"/>
    </location>
</feature>
<dbReference type="GO" id="GO:0016020">
    <property type="term" value="C:membrane"/>
    <property type="evidence" value="ECO:0007669"/>
    <property type="project" value="InterPro"/>
</dbReference>
<keyword evidence="21" id="KW-1185">Reference proteome</keyword>
<protein>
    <recommendedName>
        <fullName evidence="6">dolichyl-phosphooligosaccharide-protein glycotransferase</fullName>
        <ecNumber evidence="6">2.4.99.21</ecNumber>
    </recommendedName>
    <alternativeName>
        <fullName evidence="15">Oligosaccharyl transferase</fullName>
    </alternativeName>
</protein>
<comment type="pathway">
    <text evidence="4">Protein modification; protein glycosylation.</text>
</comment>
<evidence type="ECO:0000256" key="7">
    <source>
        <dbReference type="ARBA" id="ARBA00022676"/>
    </source>
</evidence>
<evidence type="ECO:0000256" key="16">
    <source>
        <dbReference type="ARBA" id="ARBA00034066"/>
    </source>
</evidence>
<comment type="subcellular location">
    <subcellularLocation>
        <location evidence="3">Endomembrane system</location>
        <topology evidence="3">Multi-pass membrane protein</topology>
    </subcellularLocation>
</comment>
<name>A0A5B9D8D6_9ARCH</name>
<dbReference type="PANTHER" id="PTHR13872">
    <property type="entry name" value="DOLICHYL-DIPHOSPHOOLIGOSACCHARIDE--PROTEIN GLYCOSYLTRANSFERASE SUBUNIT"/>
    <property type="match status" value="1"/>
</dbReference>
<evidence type="ECO:0000256" key="2">
    <source>
        <dbReference type="ARBA" id="ARBA00001946"/>
    </source>
</evidence>
<dbReference type="KEGG" id="psyt:DSAG12_01167"/>